<keyword evidence="4 7" id="KW-0418">Kinase</keyword>
<dbReference type="Gene3D" id="3.40.1190.20">
    <property type="match status" value="1"/>
</dbReference>
<dbReference type="PANTHER" id="PTHR10534:SF2">
    <property type="entry name" value="PYRIDOXAL KINASE"/>
    <property type="match status" value="1"/>
</dbReference>
<dbReference type="InterPro" id="IPR013749">
    <property type="entry name" value="PM/HMP-P_kinase-1"/>
</dbReference>
<dbReference type="InterPro" id="IPR029056">
    <property type="entry name" value="Ribokinase-like"/>
</dbReference>
<evidence type="ECO:0000256" key="5">
    <source>
        <dbReference type="ARBA" id="ARBA00022840"/>
    </source>
</evidence>
<dbReference type="GO" id="GO:0005524">
    <property type="term" value="F:ATP binding"/>
    <property type="evidence" value="ECO:0007669"/>
    <property type="project" value="UniProtKB-KW"/>
</dbReference>
<dbReference type="RefSeq" id="WP_072895262.1">
    <property type="nucleotide sequence ID" value="NZ_FQVM01000010.1"/>
</dbReference>
<protein>
    <recommendedName>
        <fullName evidence="1">pyridoxal kinase</fullName>
        <ecNumber evidence="1">2.7.1.35</ecNumber>
    </recommendedName>
</protein>
<name>A0A1M4W3H8_9CLOT</name>
<keyword evidence="8" id="KW-1185">Reference proteome</keyword>
<dbReference type="OrthoDB" id="9800808at2"/>
<proteinExistence type="predicted"/>
<dbReference type="PANTHER" id="PTHR10534">
    <property type="entry name" value="PYRIDOXAL KINASE"/>
    <property type="match status" value="1"/>
</dbReference>
<organism evidence="7 8">
    <name type="scientific">Clostridium fallax</name>
    <dbReference type="NCBI Taxonomy" id="1533"/>
    <lineage>
        <taxon>Bacteria</taxon>
        <taxon>Bacillati</taxon>
        <taxon>Bacillota</taxon>
        <taxon>Clostridia</taxon>
        <taxon>Eubacteriales</taxon>
        <taxon>Clostridiaceae</taxon>
        <taxon>Clostridium</taxon>
    </lineage>
</organism>
<evidence type="ECO:0000256" key="3">
    <source>
        <dbReference type="ARBA" id="ARBA00022741"/>
    </source>
</evidence>
<evidence type="ECO:0000313" key="8">
    <source>
        <dbReference type="Proteomes" id="UP000184035"/>
    </source>
</evidence>
<reference evidence="7 8" key="1">
    <citation type="submission" date="2016-11" db="EMBL/GenBank/DDBJ databases">
        <authorList>
            <person name="Jaros S."/>
            <person name="Januszkiewicz K."/>
            <person name="Wedrychowicz H."/>
        </authorList>
    </citation>
    <scope>NUCLEOTIDE SEQUENCE [LARGE SCALE GENOMIC DNA]</scope>
    <source>
        <strain evidence="7 8">DSM 2631</strain>
    </source>
</reference>
<evidence type="ECO:0000256" key="2">
    <source>
        <dbReference type="ARBA" id="ARBA00022679"/>
    </source>
</evidence>
<keyword evidence="5" id="KW-0067">ATP-binding</keyword>
<keyword evidence="2" id="KW-0808">Transferase</keyword>
<dbReference type="STRING" id="1533.SAMN05443638_11037"/>
<dbReference type="InterPro" id="IPR004625">
    <property type="entry name" value="PyrdxlKinase"/>
</dbReference>
<sequence length="274" mass="31275">MKKPVKRVMAIHDLCGYGRAALMNIIPIMAYKEIEVCPVPTMVLSTHTGGFGTVAKQGLNDFMERNFNHWKELKLEFDCVYTGYLGGINELKITEKFIKEFKNRNNLIVVDPVFGDNHKLYSNMEMDMVEGIRNLIKYSDVITPNYTEACYLVGLDPKEPANSIRINKLIKGLKDLGSYRGIITSIEKENELGVIWYENDDDYKSYFNKRCLKSYGGTGDIFTSALISYYINGETFDDSVMKAMDFVVNCIKVSSQYDYNTREGILIEKSLSLL</sequence>
<dbReference type="Pfam" id="PF08543">
    <property type="entry name" value="Phos_pyr_kin"/>
    <property type="match status" value="1"/>
</dbReference>
<dbReference type="SUPFAM" id="SSF53613">
    <property type="entry name" value="Ribokinase-like"/>
    <property type="match status" value="1"/>
</dbReference>
<dbReference type="GO" id="GO:0005829">
    <property type="term" value="C:cytosol"/>
    <property type="evidence" value="ECO:0007669"/>
    <property type="project" value="TreeGrafter"/>
</dbReference>
<dbReference type="GO" id="GO:0009443">
    <property type="term" value="P:pyridoxal 5'-phosphate salvage"/>
    <property type="evidence" value="ECO:0007669"/>
    <property type="project" value="InterPro"/>
</dbReference>
<accession>A0A1M4W3H8</accession>
<dbReference type="EC" id="2.7.1.35" evidence="1"/>
<dbReference type="NCBIfam" id="NF005491">
    <property type="entry name" value="PRK07105.1"/>
    <property type="match status" value="1"/>
</dbReference>
<keyword evidence="3" id="KW-0547">Nucleotide-binding</keyword>
<dbReference type="GO" id="GO:0008478">
    <property type="term" value="F:pyridoxal kinase activity"/>
    <property type="evidence" value="ECO:0007669"/>
    <property type="project" value="UniProtKB-EC"/>
</dbReference>
<evidence type="ECO:0000259" key="6">
    <source>
        <dbReference type="Pfam" id="PF08543"/>
    </source>
</evidence>
<dbReference type="AlphaFoldDB" id="A0A1M4W3H8"/>
<gene>
    <name evidence="7" type="ORF">SAMN05443638_11037</name>
</gene>
<feature type="domain" description="Pyridoxamine kinase/Phosphomethylpyrimidine kinase" evidence="6">
    <location>
        <begin position="76"/>
        <end position="256"/>
    </location>
</feature>
<dbReference type="EMBL" id="FQVM01000010">
    <property type="protein sequence ID" value="SHE75715.1"/>
    <property type="molecule type" value="Genomic_DNA"/>
</dbReference>
<evidence type="ECO:0000256" key="1">
    <source>
        <dbReference type="ARBA" id="ARBA00012104"/>
    </source>
</evidence>
<evidence type="ECO:0000313" key="7">
    <source>
        <dbReference type="EMBL" id="SHE75715.1"/>
    </source>
</evidence>
<evidence type="ECO:0000256" key="4">
    <source>
        <dbReference type="ARBA" id="ARBA00022777"/>
    </source>
</evidence>
<dbReference type="Proteomes" id="UP000184035">
    <property type="component" value="Unassembled WGS sequence"/>
</dbReference>